<evidence type="ECO:0000256" key="2">
    <source>
        <dbReference type="HAMAP-Rule" id="MF_00984"/>
    </source>
</evidence>
<dbReference type="GO" id="GO:0003697">
    <property type="term" value="F:single-stranded DNA binding"/>
    <property type="evidence" value="ECO:0007669"/>
    <property type="project" value="UniProtKB-UniRule"/>
</dbReference>
<proteinExistence type="inferred from homology"/>
<evidence type="ECO:0000256" key="4">
    <source>
        <dbReference type="SAM" id="MobiDB-lite"/>
    </source>
</evidence>
<feature type="compositionally biased region" description="Low complexity" evidence="4">
    <location>
        <begin position="128"/>
        <end position="137"/>
    </location>
</feature>
<dbReference type="Proteomes" id="UP000002220">
    <property type="component" value="Chromosome"/>
</dbReference>
<dbReference type="SUPFAM" id="SSF50249">
    <property type="entry name" value="Nucleic acid-binding proteins"/>
    <property type="match status" value="1"/>
</dbReference>
<dbReference type="PANTHER" id="PTHR10302">
    <property type="entry name" value="SINGLE-STRANDED DNA-BINDING PROTEIN"/>
    <property type="match status" value="1"/>
</dbReference>
<dbReference type="Pfam" id="PF00436">
    <property type="entry name" value="SSB"/>
    <property type="match status" value="1"/>
</dbReference>
<reference evidence="5 6" key="1">
    <citation type="journal article" date="2010" name="Stand. Genomic Sci.">
        <title>Complete genome sequence of Planctomyces limnophilus type strain (Mu 290).</title>
        <authorList>
            <person name="Labutti K."/>
            <person name="Sikorski J."/>
            <person name="Schneider S."/>
            <person name="Nolan M."/>
            <person name="Lucas S."/>
            <person name="Glavina Del Rio T."/>
            <person name="Tice H."/>
            <person name="Cheng J.F."/>
            <person name="Goodwin L."/>
            <person name="Pitluck S."/>
            <person name="Liolios K."/>
            <person name="Ivanova N."/>
            <person name="Mavromatis K."/>
            <person name="Mikhailova N."/>
            <person name="Pati A."/>
            <person name="Chen A."/>
            <person name="Palaniappan K."/>
            <person name="Land M."/>
            <person name="Hauser L."/>
            <person name="Chang Y.J."/>
            <person name="Jeffries C.D."/>
            <person name="Tindall B.J."/>
            <person name="Rohde M."/>
            <person name="Goker M."/>
            <person name="Woyke T."/>
            <person name="Bristow J."/>
            <person name="Eisen J.A."/>
            <person name="Markowitz V."/>
            <person name="Hugenholtz P."/>
            <person name="Kyrpides N.C."/>
            <person name="Klenk H.P."/>
            <person name="Lapidus A."/>
        </authorList>
    </citation>
    <scope>NUCLEOTIDE SEQUENCE [LARGE SCALE GENOMIC DNA]</scope>
    <source>
        <strain evidence="6">ATCC 43296 / DSM 3776 / IFAM 1008 / 290</strain>
    </source>
</reference>
<dbReference type="EMBL" id="CP001744">
    <property type="protein sequence ID" value="ADG68450.1"/>
    <property type="molecule type" value="Genomic_DNA"/>
</dbReference>
<comment type="caution">
    <text evidence="2">Lacks conserved residue(s) required for the propagation of feature annotation.</text>
</comment>
<organism evidence="5 6">
    <name type="scientific">Planctopirus limnophila (strain ATCC 43296 / DSM 3776 / IFAM 1008 / Mu 290)</name>
    <name type="common">Planctomyces limnophilus</name>
    <dbReference type="NCBI Taxonomy" id="521674"/>
    <lineage>
        <taxon>Bacteria</taxon>
        <taxon>Pseudomonadati</taxon>
        <taxon>Planctomycetota</taxon>
        <taxon>Planctomycetia</taxon>
        <taxon>Planctomycetales</taxon>
        <taxon>Planctomycetaceae</taxon>
        <taxon>Planctopirus</taxon>
    </lineage>
</organism>
<feature type="compositionally biased region" description="Gly residues" evidence="4">
    <location>
        <begin position="118"/>
        <end position="127"/>
    </location>
</feature>
<dbReference type="InterPro" id="IPR012340">
    <property type="entry name" value="NA-bd_OB-fold"/>
</dbReference>
<dbReference type="PROSITE" id="PS50935">
    <property type="entry name" value="SSB"/>
    <property type="match status" value="1"/>
</dbReference>
<dbReference type="NCBIfam" id="TIGR00621">
    <property type="entry name" value="ssb"/>
    <property type="match status" value="1"/>
</dbReference>
<gene>
    <name evidence="5" type="ordered locus">Plim_2626</name>
</gene>
<dbReference type="STRING" id="521674.Plim_2626"/>
<dbReference type="Gene3D" id="2.40.50.140">
    <property type="entry name" value="Nucleic acid-binding proteins"/>
    <property type="match status" value="1"/>
</dbReference>
<dbReference type="GO" id="GO:0006260">
    <property type="term" value="P:DNA replication"/>
    <property type="evidence" value="ECO:0007669"/>
    <property type="project" value="InterPro"/>
</dbReference>
<dbReference type="eggNOG" id="COG0629">
    <property type="taxonomic scope" value="Bacteria"/>
</dbReference>
<dbReference type="GO" id="GO:0009295">
    <property type="term" value="C:nucleoid"/>
    <property type="evidence" value="ECO:0007669"/>
    <property type="project" value="TreeGrafter"/>
</dbReference>
<evidence type="ECO:0000313" key="6">
    <source>
        <dbReference type="Proteomes" id="UP000002220"/>
    </source>
</evidence>
<feature type="region of interest" description="Disordered" evidence="4">
    <location>
        <begin position="111"/>
        <end position="176"/>
    </location>
</feature>
<dbReference type="HOGENOM" id="CLU_078758_0_1_0"/>
<sequence>MSGSPIMASFNRVILMGNVTRDPQVRYTTGGMAVTELGLAVNRQWYDKASNQKKEEVTYVDVTLWGRQAEVAGEYLAKGRPVFIEGRLQLDTWDDKETGQKRSKMRVVGETLQLLGSRDGGSAGGRGESSSRGDSGSFEGGRGGRGSSRDGGQPAPSESMGSDYGDFGGGDDDVPF</sequence>
<dbReference type="CDD" id="cd04496">
    <property type="entry name" value="SSB_OBF"/>
    <property type="match status" value="1"/>
</dbReference>
<comment type="subunit">
    <text evidence="2">Homotetramer.</text>
</comment>
<keyword evidence="1 2" id="KW-0238">DNA-binding</keyword>
<dbReference type="PANTHER" id="PTHR10302:SF27">
    <property type="entry name" value="SINGLE-STRANDED DNA-BINDING PROTEIN"/>
    <property type="match status" value="1"/>
</dbReference>
<accession>D5SQI8</accession>
<name>D5SQI8_PLAL2</name>
<dbReference type="HAMAP" id="MF_00984">
    <property type="entry name" value="SSB"/>
    <property type="match status" value="1"/>
</dbReference>
<evidence type="ECO:0000256" key="1">
    <source>
        <dbReference type="ARBA" id="ARBA00023125"/>
    </source>
</evidence>
<dbReference type="KEGG" id="plm:Plim_2626"/>
<evidence type="ECO:0000256" key="3">
    <source>
        <dbReference type="RuleBase" id="RU000524"/>
    </source>
</evidence>
<dbReference type="InterPro" id="IPR011344">
    <property type="entry name" value="ssDNA-bd"/>
</dbReference>
<keyword evidence="6" id="KW-1185">Reference proteome</keyword>
<evidence type="ECO:0000313" key="5">
    <source>
        <dbReference type="EMBL" id="ADG68450.1"/>
    </source>
</evidence>
<dbReference type="InterPro" id="IPR000424">
    <property type="entry name" value="Primosome_PriB/ssb"/>
</dbReference>
<protein>
    <recommendedName>
        <fullName evidence="2 3">Single-stranded DNA-binding protein</fullName>
        <shortName evidence="2">SSB</shortName>
    </recommendedName>
</protein>
<dbReference type="AlphaFoldDB" id="D5SQI8"/>